<evidence type="ECO:0000256" key="1">
    <source>
        <dbReference type="SAM" id="MobiDB-lite"/>
    </source>
</evidence>
<protein>
    <submittedName>
        <fullName evidence="2">Uncharacterized protein</fullName>
    </submittedName>
</protein>
<dbReference type="Gene3D" id="3.30.40.10">
    <property type="entry name" value="Zinc/RING finger domain, C3HC4 (zinc finger)"/>
    <property type="match status" value="1"/>
</dbReference>
<feature type="region of interest" description="Disordered" evidence="1">
    <location>
        <begin position="1"/>
        <end position="35"/>
    </location>
</feature>
<comment type="caution">
    <text evidence="2">The sequence shown here is derived from an EMBL/GenBank/DDBJ whole genome shotgun (WGS) entry which is preliminary data.</text>
</comment>
<dbReference type="EMBL" id="CAJEWN010000315">
    <property type="protein sequence ID" value="CAD2178253.1"/>
    <property type="molecule type" value="Genomic_DNA"/>
</dbReference>
<reference evidence="2 3" key="1">
    <citation type="submission" date="2020-08" db="EMBL/GenBank/DDBJ databases">
        <authorList>
            <person name="Koutsovoulos G."/>
            <person name="Danchin GJ E."/>
        </authorList>
    </citation>
    <scope>NUCLEOTIDE SEQUENCE [LARGE SCALE GENOMIC DNA]</scope>
</reference>
<dbReference type="AlphaFoldDB" id="A0A6V7VTH2"/>
<organism evidence="2 3">
    <name type="scientific">Meloidogyne enterolobii</name>
    <name type="common">Root-knot nematode worm</name>
    <name type="synonym">Meloidogyne mayaguensis</name>
    <dbReference type="NCBI Taxonomy" id="390850"/>
    <lineage>
        <taxon>Eukaryota</taxon>
        <taxon>Metazoa</taxon>
        <taxon>Ecdysozoa</taxon>
        <taxon>Nematoda</taxon>
        <taxon>Chromadorea</taxon>
        <taxon>Rhabditida</taxon>
        <taxon>Tylenchina</taxon>
        <taxon>Tylenchomorpha</taxon>
        <taxon>Tylenchoidea</taxon>
        <taxon>Meloidogynidae</taxon>
        <taxon>Meloidogyninae</taxon>
        <taxon>Meloidogyne</taxon>
    </lineage>
</organism>
<evidence type="ECO:0000313" key="2">
    <source>
        <dbReference type="EMBL" id="CAD2178253.1"/>
    </source>
</evidence>
<sequence length="209" mass="24568">MNNNTSKRARAPSPIKREKRSRKRNHSADRSRSPISLSPIIDVKWHERVNLFVETERQKRQFHKELDQKQLLKCIKSSCRKLVHYCGLTVNHGGAPLNAQGGNMPQQEQQQQQNINEQLHNVRRFPRNFKLRKEDLCVACLERPPVTLHLCGHVTFCFWCTEKAMIDHRNRILHAIPGQAIQPIMCAICRNQSSFRRITRFNFFNFSIF</sequence>
<name>A0A6V7VTH2_MELEN</name>
<evidence type="ECO:0000313" key="3">
    <source>
        <dbReference type="Proteomes" id="UP000580250"/>
    </source>
</evidence>
<dbReference type="Proteomes" id="UP000580250">
    <property type="component" value="Unassembled WGS sequence"/>
</dbReference>
<gene>
    <name evidence="2" type="ORF">MENT_LOCUS30182</name>
</gene>
<dbReference type="InterPro" id="IPR013083">
    <property type="entry name" value="Znf_RING/FYVE/PHD"/>
</dbReference>
<accession>A0A6V7VTH2</accession>
<proteinExistence type="predicted"/>